<reference evidence="4 5" key="1">
    <citation type="submission" date="2013-03" db="EMBL/GenBank/DDBJ databases">
        <title>The Genome Sequence of Phialophora europaea CBS 101466.</title>
        <authorList>
            <consortium name="The Broad Institute Genomics Platform"/>
            <person name="Cuomo C."/>
            <person name="de Hoog S."/>
            <person name="Gorbushina A."/>
            <person name="Walker B."/>
            <person name="Young S.K."/>
            <person name="Zeng Q."/>
            <person name="Gargeya S."/>
            <person name="Fitzgerald M."/>
            <person name="Haas B."/>
            <person name="Abouelleil A."/>
            <person name="Allen A.W."/>
            <person name="Alvarado L."/>
            <person name="Arachchi H.M."/>
            <person name="Berlin A.M."/>
            <person name="Chapman S.B."/>
            <person name="Gainer-Dewar J."/>
            <person name="Goldberg J."/>
            <person name="Griggs A."/>
            <person name="Gujja S."/>
            <person name="Hansen M."/>
            <person name="Howarth C."/>
            <person name="Imamovic A."/>
            <person name="Ireland A."/>
            <person name="Larimer J."/>
            <person name="McCowan C."/>
            <person name="Murphy C."/>
            <person name="Pearson M."/>
            <person name="Poon T.W."/>
            <person name="Priest M."/>
            <person name="Roberts A."/>
            <person name="Saif S."/>
            <person name="Shea T."/>
            <person name="Sisk P."/>
            <person name="Sykes S."/>
            <person name="Wortman J."/>
            <person name="Nusbaum C."/>
            <person name="Birren B."/>
        </authorList>
    </citation>
    <scope>NUCLEOTIDE SEQUENCE [LARGE SCALE GENOMIC DNA]</scope>
    <source>
        <strain evidence="4 5">CBS 101466</strain>
    </source>
</reference>
<keyword evidence="2" id="KW-0732">Signal</keyword>
<dbReference type="HOGENOM" id="CLU_038720_0_0_1"/>
<dbReference type="VEuPathDB" id="FungiDB:HMPREF1541_04559"/>
<evidence type="ECO:0000313" key="5">
    <source>
        <dbReference type="Proteomes" id="UP000030752"/>
    </source>
</evidence>
<dbReference type="PROSITE" id="PS50206">
    <property type="entry name" value="RHODANESE_3"/>
    <property type="match status" value="1"/>
</dbReference>
<dbReference type="InterPro" id="IPR052043">
    <property type="entry name" value="PolySaccharide_Degr_Enz"/>
</dbReference>
<accession>W2RWX1</accession>
<dbReference type="Proteomes" id="UP000030752">
    <property type="component" value="Unassembled WGS sequence"/>
</dbReference>
<evidence type="ECO:0000313" key="4">
    <source>
        <dbReference type="EMBL" id="ETN40283.1"/>
    </source>
</evidence>
<protein>
    <recommendedName>
        <fullName evidence="3">Rhodanese domain-containing protein</fullName>
    </recommendedName>
</protein>
<dbReference type="InterPro" id="IPR010905">
    <property type="entry name" value="Glyco_hydro_88"/>
</dbReference>
<proteinExistence type="predicted"/>
<gene>
    <name evidence="4" type="ORF">HMPREF1541_04559</name>
</gene>
<dbReference type="Pfam" id="PF07470">
    <property type="entry name" value="Glyco_hydro_88"/>
    <property type="match status" value="1"/>
</dbReference>
<dbReference type="GO" id="GO:0005975">
    <property type="term" value="P:carbohydrate metabolic process"/>
    <property type="evidence" value="ECO:0007669"/>
    <property type="project" value="InterPro"/>
</dbReference>
<sequence length="421" mass="45514">MRRPLRATALFLCYLGLGLAADQGQEKQPFSQRMLASIIGRQQGVVSSGETTSTLESGFLALTLLSTADRYAEQASTYTGYLNRILDIASAELDNATADALLPLDRLSVGVALSDAAKPLGGLSKNQTAAATALAASLRAQARNYLGGYLYYAGAYPTLSYLDGLFSLLPYTVAQPSPNYTDISLQLSLLVSRCHQESSGLVTHGYDANFTYPWAERPTGKSPYVWGRSLGWFMSGLVQAYGELCCASASRAAREELGPAETQLCDQLKTTFQDTARNLIPYADQSTGAWYQLTALPGETGNFLESSSTLLFTWSLLKAIRLQILADMDFESTVHEASMKAYRYAAENFLVYYNMDGSFAESGGGNGTVGINQTVAVCSLNSTATYEYYTGRPILLNSLLGESAFVMASLEVERLGERWGG</sequence>
<evidence type="ECO:0000259" key="3">
    <source>
        <dbReference type="PROSITE" id="PS50206"/>
    </source>
</evidence>
<dbReference type="InterPro" id="IPR001763">
    <property type="entry name" value="Rhodanese-like_dom"/>
</dbReference>
<feature type="domain" description="Rhodanese" evidence="3">
    <location>
        <begin position="130"/>
        <end position="161"/>
    </location>
</feature>
<dbReference type="RefSeq" id="XP_008717126.1">
    <property type="nucleotide sequence ID" value="XM_008718904.1"/>
</dbReference>
<dbReference type="GO" id="GO:0016787">
    <property type="term" value="F:hydrolase activity"/>
    <property type="evidence" value="ECO:0007669"/>
    <property type="project" value="UniProtKB-KW"/>
</dbReference>
<dbReference type="SUPFAM" id="SSF48208">
    <property type="entry name" value="Six-hairpin glycosidases"/>
    <property type="match status" value="1"/>
</dbReference>
<feature type="chain" id="PRO_5004825225" description="Rhodanese domain-containing protein" evidence="2">
    <location>
        <begin position="21"/>
        <end position="421"/>
    </location>
</feature>
<evidence type="ECO:0000256" key="1">
    <source>
        <dbReference type="ARBA" id="ARBA00022801"/>
    </source>
</evidence>
<keyword evidence="1" id="KW-0378">Hydrolase</keyword>
<dbReference type="InterPro" id="IPR008928">
    <property type="entry name" value="6-hairpin_glycosidase_sf"/>
</dbReference>
<dbReference type="Gene3D" id="1.50.10.10">
    <property type="match status" value="1"/>
</dbReference>
<dbReference type="eggNOG" id="ENOG502RXA5">
    <property type="taxonomic scope" value="Eukaryota"/>
</dbReference>
<dbReference type="AlphaFoldDB" id="W2RWX1"/>
<dbReference type="GeneID" id="19971898"/>
<evidence type="ECO:0000256" key="2">
    <source>
        <dbReference type="SAM" id="SignalP"/>
    </source>
</evidence>
<dbReference type="InterPro" id="IPR012341">
    <property type="entry name" value="6hp_glycosidase-like_sf"/>
</dbReference>
<name>W2RWX1_CYPE1</name>
<keyword evidence="5" id="KW-1185">Reference proteome</keyword>
<feature type="signal peptide" evidence="2">
    <location>
        <begin position="1"/>
        <end position="20"/>
    </location>
</feature>
<dbReference type="PANTHER" id="PTHR33886">
    <property type="entry name" value="UNSATURATED RHAMNOGALACTURONAN HYDROLASE (EUROFUNG)"/>
    <property type="match status" value="1"/>
</dbReference>
<dbReference type="STRING" id="1220924.W2RWX1"/>
<dbReference type="InParanoid" id="W2RWX1"/>
<dbReference type="OrthoDB" id="540611at2759"/>
<organism evidence="4 5">
    <name type="scientific">Cyphellophora europaea (strain CBS 101466)</name>
    <name type="common">Phialophora europaea</name>
    <dbReference type="NCBI Taxonomy" id="1220924"/>
    <lineage>
        <taxon>Eukaryota</taxon>
        <taxon>Fungi</taxon>
        <taxon>Dikarya</taxon>
        <taxon>Ascomycota</taxon>
        <taxon>Pezizomycotina</taxon>
        <taxon>Eurotiomycetes</taxon>
        <taxon>Chaetothyriomycetidae</taxon>
        <taxon>Chaetothyriales</taxon>
        <taxon>Cyphellophoraceae</taxon>
        <taxon>Cyphellophora</taxon>
    </lineage>
</organism>
<dbReference type="EMBL" id="KB822720">
    <property type="protein sequence ID" value="ETN40283.1"/>
    <property type="molecule type" value="Genomic_DNA"/>
</dbReference>
<dbReference type="PANTHER" id="PTHR33886:SF8">
    <property type="entry name" value="UNSATURATED RHAMNOGALACTURONAN HYDROLASE (EUROFUNG)"/>
    <property type="match status" value="1"/>
</dbReference>